<dbReference type="PANTHER" id="PTHR10050:SF50">
    <property type="entry name" value="DOLICHYL-PHOSPHATE-MANNOSE--PROTEIN MANNOSYLTRANSFERASE 1-RELATED"/>
    <property type="match status" value="1"/>
</dbReference>
<comment type="caution">
    <text evidence="18">The sequence shown here is derived from an EMBL/GenBank/DDBJ whole genome shotgun (WGS) entry which is preliminary data.</text>
</comment>
<evidence type="ECO:0000256" key="16">
    <source>
        <dbReference type="SAM" id="Phobius"/>
    </source>
</evidence>
<dbReference type="Gene3D" id="2.80.10.50">
    <property type="match status" value="1"/>
</dbReference>
<comment type="catalytic activity">
    <reaction evidence="13">
        <text>a di-trans,poly-cis-dolichyl beta-D-mannosyl phosphate + L-threonyl-[protein] = 3-O-(alpha-D-mannosyl)-L-threonyl-[protein] + a di-trans,poly-cis-dolichyl phosphate + H(+)</text>
        <dbReference type="Rhea" id="RHEA:53396"/>
        <dbReference type="Rhea" id="RHEA-COMP:11060"/>
        <dbReference type="Rhea" id="RHEA-COMP:13547"/>
        <dbReference type="Rhea" id="RHEA-COMP:19498"/>
        <dbReference type="Rhea" id="RHEA-COMP:19501"/>
        <dbReference type="ChEBI" id="CHEBI:15378"/>
        <dbReference type="ChEBI" id="CHEBI:30013"/>
        <dbReference type="ChEBI" id="CHEBI:57683"/>
        <dbReference type="ChEBI" id="CHEBI:58211"/>
        <dbReference type="ChEBI" id="CHEBI:137323"/>
        <dbReference type="EC" id="2.4.1.109"/>
    </reaction>
</comment>
<dbReference type="EMBL" id="JAIFTL010000265">
    <property type="protein sequence ID" value="KAG9320703.1"/>
    <property type="molecule type" value="Genomic_DNA"/>
</dbReference>
<protein>
    <recommendedName>
        <fullName evidence="4">dolichyl-phosphate-mannose--protein mannosyltransferase</fullName>
        <ecNumber evidence="4">2.4.1.109</ecNumber>
    </recommendedName>
</protein>
<evidence type="ECO:0000256" key="8">
    <source>
        <dbReference type="ARBA" id="ARBA00022737"/>
    </source>
</evidence>
<evidence type="ECO:0000313" key="18">
    <source>
        <dbReference type="EMBL" id="KAG9320703.1"/>
    </source>
</evidence>
<feature type="transmembrane region" description="Helical" evidence="16">
    <location>
        <begin position="380"/>
        <end position="401"/>
    </location>
</feature>
<feature type="compositionally biased region" description="Polar residues" evidence="15">
    <location>
        <begin position="133"/>
        <end position="143"/>
    </location>
</feature>
<sequence length="1312" mass="151013">MSFGGFNPGRSSELPFTVPGNVGMRSRTSSVSSINSNHSVQSQHHHQQQHQQQQQPLQQQQQSPYNSRPGTPLGRGSEGFLVPGADTLVRQSGGYDGYGSGSSSPMSISSHRATPPPNTIPTYYGGGHHSRTHSNASETSLNIDTDLVSGDDGLYSPGPVSLSSSVSSSRRGSFSDSGSGGGFFNRKATRTFRPEPHQSPEDYPSSDMNENDDDYSSDRSGSRKSRARTHIKGKQAGKRGRIGMGDIFNDWDLLLPSADAFVDGPDSDEDDGLNEGERWKKRQMTKKGWESSRGQGILLTILVLMAVFVRIWKLAVPAAVVFDEQHFGGFVADYLKGEFFMDIHPPLGKMLYAAVAYMLGFKGNFDFAPGKLYDKSVPYIGMRLFAVACGVGLIPISYLTIKRSGHSTQAAIICAVLLTFENAMITQSRFVLLDAPMMFFMGYTMLSWINFYNHRNRPFTRGWWLWLAQTGFCLFLSSSVKWVGLFTIATIGVCVLKYLQEARTHLYVSTRDLSKQFTALFICLLLYPAVLYVGLHILDFRLLSKSGSGNAWVSPQFQMTLSGHDVLPVMADIAWDSKVHIRHANTNGGWVHSMPGEYTRDGSKDQAIQLVEWDDELTCWQVYPSDPTLRMNHARQKINRKENPALEFDGFIYDGDQIRLRHCYTKVALAANNIESVGSNRTFLREVMGARWVKQPTEETIWRLELVPEGMVPGLADHYGAQMQQTKESKTAKGKKDQAPRAVEREMKDGIAPAEDKDATARQRKDKSKQWHSIKGFRLWNEKQQCYLQSHKVFRAPYSTYQEVACVQGGRQKANTIFIVDQNVNSHLPESTPSISYQPLSFFQKFLELNRVMWWTHHDLSVPTHGEEHNSSGGSGLNKERDVSHPWTWPLMKRGMTYFSSLETNHYVHFMGNPLLWWMATASVVLYMTSCLWSAIKYLTAKQAAIVERDRFGITPFYAVASGTFFAGWVIHYVPFFFMSRQVFLHHYLPSLYFSILLFVSRLDRSWQRWPARMRYLAGIALMAAVFVSYYNFAPLAYGTDFGSRAQCDRLRALGGWQFTCQRQELAWARPEEHSSQASANESVGAMDDEDGGESHFYDEMDSDDQHQHHAEDVVEEEHHQQHEQQQHGSQEEHEQHQREEQERTQREEQERYHREEQERLHREEEERRHRQEEDARRERQRQEAELIERRQREEEGRKQDEERMRKLTEEAEIRAYEMMEKQRLIHEKLALEARQRELEESLASREREIREQKEYYEMRRREREEQERQHHDPHHDHKDPVHESLEQQVEALKAQLEHNRMKQQEQQRQHQ</sequence>
<evidence type="ECO:0000256" key="5">
    <source>
        <dbReference type="ARBA" id="ARBA00022676"/>
    </source>
</evidence>
<evidence type="ECO:0000259" key="17">
    <source>
        <dbReference type="PROSITE" id="PS50919"/>
    </source>
</evidence>
<feature type="compositionally biased region" description="Low complexity" evidence="15">
    <location>
        <begin position="153"/>
        <end position="177"/>
    </location>
</feature>
<dbReference type="InterPro" id="IPR016093">
    <property type="entry name" value="MIR_motif"/>
</dbReference>
<feature type="region of interest" description="Disordered" evidence="15">
    <location>
        <begin position="1070"/>
        <end position="1205"/>
    </location>
</feature>
<gene>
    <name evidence="18" type="ORF">KVV02_008804</name>
</gene>
<evidence type="ECO:0000256" key="15">
    <source>
        <dbReference type="SAM" id="MobiDB-lite"/>
    </source>
</evidence>
<evidence type="ECO:0000256" key="7">
    <source>
        <dbReference type="ARBA" id="ARBA00022692"/>
    </source>
</evidence>
<feature type="transmembrane region" description="Helical" evidence="16">
    <location>
        <begin position="957"/>
        <end position="978"/>
    </location>
</feature>
<evidence type="ECO:0000256" key="14">
    <source>
        <dbReference type="ARBA" id="ARBA00045102"/>
    </source>
</evidence>
<evidence type="ECO:0000313" key="19">
    <source>
        <dbReference type="Proteomes" id="UP000717515"/>
    </source>
</evidence>
<feature type="compositionally biased region" description="Low complexity" evidence="15">
    <location>
        <begin position="29"/>
        <end position="42"/>
    </location>
</feature>
<feature type="compositionally biased region" description="Low complexity" evidence="15">
    <location>
        <begin position="101"/>
        <end position="110"/>
    </location>
</feature>
<feature type="region of interest" description="Disordered" evidence="15">
    <location>
        <begin position="1241"/>
        <end position="1312"/>
    </location>
</feature>
<keyword evidence="8" id="KW-0677">Repeat</keyword>
<organism evidence="18 19">
    <name type="scientific">Mortierella alpina</name>
    <name type="common">Oleaginous fungus</name>
    <name type="synonym">Mortierella renispora</name>
    <dbReference type="NCBI Taxonomy" id="64518"/>
    <lineage>
        <taxon>Eukaryota</taxon>
        <taxon>Fungi</taxon>
        <taxon>Fungi incertae sedis</taxon>
        <taxon>Mucoromycota</taxon>
        <taxon>Mortierellomycotina</taxon>
        <taxon>Mortierellomycetes</taxon>
        <taxon>Mortierellales</taxon>
        <taxon>Mortierellaceae</taxon>
        <taxon>Mortierella</taxon>
    </lineage>
</organism>
<dbReference type="InterPro" id="IPR032421">
    <property type="entry name" value="PMT_4TMC"/>
</dbReference>
<dbReference type="GO" id="GO:0004169">
    <property type="term" value="F:dolichyl-phosphate-mannose-protein mannosyltransferase activity"/>
    <property type="evidence" value="ECO:0007669"/>
    <property type="project" value="UniProtKB-EC"/>
</dbReference>
<evidence type="ECO:0000256" key="1">
    <source>
        <dbReference type="ARBA" id="ARBA00004477"/>
    </source>
</evidence>
<dbReference type="EC" id="2.4.1.109" evidence="4"/>
<feature type="domain" description="MIR" evidence="17">
    <location>
        <begin position="649"/>
        <end position="707"/>
    </location>
</feature>
<feature type="transmembrane region" description="Helical" evidence="16">
    <location>
        <begin position="296"/>
        <end position="315"/>
    </location>
</feature>
<reference evidence="18" key="1">
    <citation type="submission" date="2021-07" db="EMBL/GenBank/DDBJ databases">
        <title>Draft genome of Mortierella alpina, strain LL118, isolated from an aspen leaf litter sample.</title>
        <authorList>
            <person name="Yang S."/>
            <person name="Vinatzer B.A."/>
        </authorList>
    </citation>
    <scope>NUCLEOTIDE SEQUENCE</scope>
    <source>
        <strain evidence="18">LL118</strain>
    </source>
</reference>
<accession>A0A9P7ZXY4</accession>
<feature type="transmembrane region" description="Helical" evidence="16">
    <location>
        <begin position="431"/>
        <end position="451"/>
    </location>
</feature>
<dbReference type="SUPFAM" id="SSF82109">
    <property type="entry name" value="MIR domain"/>
    <property type="match status" value="1"/>
</dbReference>
<dbReference type="GO" id="GO:0005789">
    <property type="term" value="C:endoplasmic reticulum membrane"/>
    <property type="evidence" value="ECO:0007669"/>
    <property type="project" value="UniProtKB-SubCell"/>
</dbReference>
<keyword evidence="7 16" id="KW-0812">Transmembrane</keyword>
<comment type="subcellular location">
    <subcellularLocation>
        <location evidence="1">Endoplasmic reticulum membrane</location>
        <topology evidence="1">Multi-pass membrane protein</topology>
    </subcellularLocation>
</comment>
<evidence type="ECO:0000256" key="12">
    <source>
        <dbReference type="ARBA" id="ARBA00023180"/>
    </source>
</evidence>
<feature type="transmembrane region" description="Helical" evidence="16">
    <location>
        <begin position="984"/>
        <end position="1003"/>
    </location>
</feature>
<keyword evidence="9" id="KW-0256">Endoplasmic reticulum</keyword>
<evidence type="ECO:0000256" key="4">
    <source>
        <dbReference type="ARBA" id="ARBA00012839"/>
    </source>
</evidence>
<evidence type="ECO:0000256" key="9">
    <source>
        <dbReference type="ARBA" id="ARBA00022824"/>
    </source>
</evidence>
<feature type="transmembrane region" description="Helical" evidence="16">
    <location>
        <begin position="1015"/>
        <end position="1033"/>
    </location>
</feature>
<dbReference type="Proteomes" id="UP000717515">
    <property type="component" value="Unassembled WGS sequence"/>
</dbReference>
<evidence type="ECO:0000256" key="2">
    <source>
        <dbReference type="ARBA" id="ARBA00004922"/>
    </source>
</evidence>
<feature type="compositionally biased region" description="Basic and acidic residues" evidence="15">
    <location>
        <begin position="1093"/>
        <end position="1205"/>
    </location>
</feature>
<proteinExistence type="inferred from homology"/>
<comment type="catalytic activity">
    <reaction evidence="14">
        <text>a di-trans,poly-cis-dolichyl beta-D-mannosyl phosphate + L-seryl-[protein] = 3-O-(alpha-D-mannosyl)-L-seryl-[protein] + a di-trans,poly-cis-dolichyl phosphate + H(+)</text>
        <dbReference type="Rhea" id="RHEA:17377"/>
        <dbReference type="Rhea" id="RHEA-COMP:9863"/>
        <dbReference type="Rhea" id="RHEA-COMP:13546"/>
        <dbReference type="Rhea" id="RHEA-COMP:19498"/>
        <dbReference type="Rhea" id="RHEA-COMP:19501"/>
        <dbReference type="ChEBI" id="CHEBI:15378"/>
        <dbReference type="ChEBI" id="CHEBI:29999"/>
        <dbReference type="ChEBI" id="CHEBI:57683"/>
        <dbReference type="ChEBI" id="CHEBI:58211"/>
        <dbReference type="ChEBI" id="CHEBI:137321"/>
        <dbReference type="EC" id="2.4.1.109"/>
    </reaction>
</comment>
<feature type="compositionally biased region" description="Low complexity" evidence="15">
    <location>
        <begin position="49"/>
        <end position="64"/>
    </location>
</feature>
<dbReference type="PROSITE" id="PS50919">
    <property type="entry name" value="MIR"/>
    <property type="match status" value="1"/>
</dbReference>
<keyword evidence="6" id="KW-0808">Transferase</keyword>
<dbReference type="InterPro" id="IPR027005">
    <property type="entry name" value="PMT-like"/>
</dbReference>
<feature type="transmembrane region" description="Helical" evidence="16">
    <location>
        <begin position="463"/>
        <end position="496"/>
    </location>
</feature>
<dbReference type="Pfam" id="PF16192">
    <property type="entry name" value="PMT_4TMC"/>
    <property type="match status" value="1"/>
</dbReference>
<feature type="transmembrane region" description="Helical" evidence="16">
    <location>
        <begin position="915"/>
        <end position="936"/>
    </location>
</feature>
<evidence type="ECO:0000256" key="11">
    <source>
        <dbReference type="ARBA" id="ARBA00023136"/>
    </source>
</evidence>
<comment type="pathway">
    <text evidence="2">Protein modification; protein glycosylation.</text>
</comment>
<keyword evidence="11 16" id="KW-0472">Membrane</keyword>
<evidence type="ECO:0000256" key="3">
    <source>
        <dbReference type="ARBA" id="ARBA00007222"/>
    </source>
</evidence>
<evidence type="ECO:0000256" key="10">
    <source>
        <dbReference type="ARBA" id="ARBA00022989"/>
    </source>
</evidence>
<dbReference type="Pfam" id="PF02366">
    <property type="entry name" value="PMT"/>
    <property type="match status" value="1"/>
</dbReference>
<feature type="compositionally biased region" description="Basic and acidic residues" evidence="15">
    <location>
        <begin position="1241"/>
        <end position="1286"/>
    </location>
</feature>
<dbReference type="InterPro" id="IPR036300">
    <property type="entry name" value="MIR_dom_sf"/>
</dbReference>
<feature type="region of interest" description="Disordered" evidence="15">
    <location>
        <begin position="1"/>
        <end position="238"/>
    </location>
</feature>
<comment type="similarity">
    <text evidence="3">Belongs to the glycosyltransferase 39 family.</text>
</comment>
<keyword evidence="5" id="KW-0328">Glycosyltransferase</keyword>
<keyword evidence="10 16" id="KW-1133">Transmembrane helix</keyword>
<feature type="transmembrane region" description="Helical" evidence="16">
    <location>
        <begin position="517"/>
        <end position="538"/>
    </location>
</feature>
<feature type="compositionally biased region" description="Basic and acidic residues" evidence="15">
    <location>
        <begin position="1296"/>
        <end position="1312"/>
    </location>
</feature>
<feature type="compositionally biased region" description="Basic residues" evidence="15">
    <location>
        <begin position="222"/>
        <end position="238"/>
    </location>
</feature>
<feature type="compositionally biased region" description="Basic and acidic residues" evidence="15">
    <location>
        <begin position="727"/>
        <end position="763"/>
    </location>
</feature>
<keyword evidence="12" id="KW-0325">Glycoprotein</keyword>
<evidence type="ECO:0000256" key="13">
    <source>
        <dbReference type="ARBA" id="ARBA00045085"/>
    </source>
</evidence>
<dbReference type="PANTHER" id="PTHR10050">
    <property type="entry name" value="DOLICHYL-PHOSPHATE-MANNOSE--PROTEIN MANNOSYLTRANSFERASE"/>
    <property type="match status" value="1"/>
</dbReference>
<feature type="region of interest" description="Disordered" evidence="15">
    <location>
        <begin position="722"/>
        <end position="767"/>
    </location>
</feature>
<name>A0A9P7ZXY4_MORAP</name>
<evidence type="ECO:0000256" key="6">
    <source>
        <dbReference type="ARBA" id="ARBA00022679"/>
    </source>
</evidence>
<dbReference type="InterPro" id="IPR003342">
    <property type="entry name" value="ArnT-like_N"/>
</dbReference>